<feature type="compositionally biased region" description="Basic and acidic residues" evidence="1">
    <location>
        <begin position="48"/>
        <end position="63"/>
    </location>
</feature>
<dbReference type="AlphaFoldDB" id="A0A6A3Z523"/>
<feature type="compositionally biased region" description="Basic and acidic residues" evidence="1">
    <location>
        <begin position="87"/>
        <end position="104"/>
    </location>
</feature>
<evidence type="ECO:0000313" key="4">
    <source>
        <dbReference type="EMBL" id="KAE9244380.1"/>
    </source>
</evidence>
<dbReference type="EMBL" id="QXGC01000219">
    <property type="protein sequence ID" value="KAE9244380.1"/>
    <property type="molecule type" value="Genomic_DNA"/>
</dbReference>
<evidence type="ECO:0000313" key="7">
    <source>
        <dbReference type="Proteomes" id="UP000488956"/>
    </source>
</evidence>
<feature type="compositionally biased region" description="Basic and acidic residues" evidence="1">
    <location>
        <begin position="1"/>
        <end position="40"/>
    </location>
</feature>
<dbReference type="EMBL" id="QXFX01000092">
    <property type="protein sequence ID" value="KAE9132675.1"/>
    <property type="molecule type" value="Genomic_DNA"/>
</dbReference>
<dbReference type="Proteomes" id="UP000433483">
    <property type="component" value="Unassembled WGS sequence"/>
</dbReference>
<gene>
    <name evidence="4" type="ORF">PF004_g5703</name>
    <name evidence="3" type="ORF">PF005_g3487</name>
    <name evidence="2" type="ORF">PF010_g3089</name>
</gene>
<accession>A0A6A3Z523</accession>
<evidence type="ECO:0000313" key="5">
    <source>
        <dbReference type="Proteomes" id="UP000433483"/>
    </source>
</evidence>
<feature type="region of interest" description="Disordered" evidence="1">
    <location>
        <begin position="87"/>
        <end position="123"/>
    </location>
</feature>
<dbReference type="Proteomes" id="UP000476176">
    <property type="component" value="Unassembled WGS sequence"/>
</dbReference>
<reference evidence="3 5" key="1">
    <citation type="submission" date="2018-08" db="EMBL/GenBank/DDBJ databases">
        <title>Genomic investigation of the strawberry pathogen Phytophthora fragariae indicates pathogenicity is determined by transcriptional variation in three key races.</title>
        <authorList>
            <person name="Adams T.M."/>
            <person name="Armitage A.D."/>
            <person name="Sobczyk M.K."/>
            <person name="Bates H.J."/>
            <person name="Dunwell J.M."/>
            <person name="Nellist C.F."/>
            <person name="Harrison R.J."/>
        </authorList>
    </citation>
    <scope>NUCLEOTIDE SEQUENCE [LARGE SCALE GENOMIC DNA]</scope>
    <source>
        <strain evidence="4 6">BC-23</strain>
        <strain evidence="3 5">NOV-27</strain>
        <strain evidence="2 7">ONT-3</strain>
    </source>
</reference>
<evidence type="ECO:0000313" key="2">
    <source>
        <dbReference type="EMBL" id="KAE9132675.1"/>
    </source>
</evidence>
<evidence type="ECO:0000313" key="6">
    <source>
        <dbReference type="Proteomes" id="UP000476176"/>
    </source>
</evidence>
<keyword evidence="5" id="KW-1185">Reference proteome</keyword>
<sequence length="123" mass="14112">MINDILRSRERKTAREPSVRRYRSQADDPRRESRSTEGSRRSFGRGRRYLDDGRRRERREESPYRSSITLVEALIDVVAALNIRASAGDHQDSSSAYGHERDATEAASQRDASYDDGEYSDAE</sequence>
<organism evidence="3 5">
    <name type="scientific">Phytophthora fragariae</name>
    <dbReference type="NCBI Taxonomy" id="53985"/>
    <lineage>
        <taxon>Eukaryota</taxon>
        <taxon>Sar</taxon>
        <taxon>Stramenopiles</taxon>
        <taxon>Oomycota</taxon>
        <taxon>Peronosporomycetes</taxon>
        <taxon>Peronosporales</taxon>
        <taxon>Peronosporaceae</taxon>
        <taxon>Phytophthora</taxon>
    </lineage>
</organism>
<feature type="compositionally biased region" description="Acidic residues" evidence="1">
    <location>
        <begin position="114"/>
        <end position="123"/>
    </location>
</feature>
<protein>
    <submittedName>
        <fullName evidence="3">Uncharacterized protein</fullName>
    </submittedName>
</protein>
<dbReference type="EMBL" id="QXGB01000103">
    <property type="protein sequence ID" value="KAE9230408.1"/>
    <property type="molecule type" value="Genomic_DNA"/>
</dbReference>
<evidence type="ECO:0000313" key="3">
    <source>
        <dbReference type="EMBL" id="KAE9230408.1"/>
    </source>
</evidence>
<dbReference type="Proteomes" id="UP000488956">
    <property type="component" value="Unassembled WGS sequence"/>
</dbReference>
<name>A0A6A3Z523_9STRA</name>
<proteinExistence type="predicted"/>
<feature type="region of interest" description="Disordered" evidence="1">
    <location>
        <begin position="1"/>
        <end position="66"/>
    </location>
</feature>
<evidence type="ECO:0000256" key="1">
    <source>
        <dbReference type="SAM" id="MobiDB-lite"/>
    </source>
</evidence>
<comment type="caution">
    <text evidence="3">The sequence shown here is derived from an EMBL/GenBank/DDBJ whole genome shotgun (WGS) entry which is preliminary data.</text>
</comment>